<dbReference type="PROSITE" id="PS50835">
    <property type="entry name" value="IG_LIKE"/>
    <property type="match status" value="2"/>
</dbReference>
<dbReference type="Pfam" id="PF07679">
    <property type="entry name" value="I-set"/>
    <property type="match status" value="1"/>
</dbReference>
<evidence type="ECO:0000256" key="3">
    <source>
        <dbReference type="ARBA" id="ARBA00022729"/>
    </source>
</evidence>
<evidence type="ECO:0000256" key="6">
    <source>
        <dbReference type="ARBA" id="ARBA00023157"/>
    </source>
</evidence>
<dbReference type="PANTHER" id="PTHR45080">
    <property type="entry name" value="CONTACTIN 5"/>
    <property type="match status" value="1"/>
</dbReference>
<dbReference type="Gene3D" id="2.60.40.10">
    <property type="entry name" value="Immunoglobulins"/>
    <property type="match status" value="3"/>
</dbReference>
<dbReference type="PRINTS" id="PR01838">
    <property type="entry name" value="NCAMFAMILY"/>
</dbReference>
<keyword evidence="10" id="KW-1185">Reference proteome</keyword>
<dbReference type="GeneID" id="106816816"/>
<reference evidence="11" key="1">
    <citation type="submission" date="2025-08" db="UniProtKB">
        <authorList>
            <consortium name="RefSeq"/>
        </authorList>
    </citation>
    <scope>IDENTIFICATION</scope>
</reference>
<dbReference type="Proteomes" id="UP000695022">
    <property type="component" value="Unplaced"/>
</dbReference>
<comment type="subcellular location">
    <subcellularLocation>
        <location evidence="1">Membrane</location>
        <topology evidence="1">Single-pass membrane protein</topology>
    </subcellularLocation>
</comment>
<evidence type="ECO:0000256" key="5">
    <source>
        <dbReference type="ARBA" id="ARBA00023136"/>
    </source>
</evidence>
<dbReference type="InterPro" id="IPR007110">
    <property type="entry name" value="Ig-like_dom"/>
</dbReference>
<feature type="domain" description="Ig-like" evidence="9">
    <location>
        <begin position="50"/>
        <end position="138"/>
    </location>
</feature>
<accession>A0ABM1EXL3</accession>
<keyword evidence="3" id="KW-0732">Signal</keyword>
<name>A0ABM1EXL3_PRICU</name>
<evidence type="ECO:0000256" key="2">
    <source>
        <dbReference type="ARBA" id="ARBA00022692"/>
    </source>
</evidence>
<dbReference type="InterPro" id="IPR013098">
    <property type="entry name" value="Ig_I-set"/>
</dbReference>
<dbReference type="SMART" id="SM00409">
    <property type="entry name" value="IG"/>
    <property type="match status" value="2"/>
</dbReference>
<dbReference type="PANTHER" id="PTHR45080:SF28">
    <property type="entry name" value="HEMICENTIN-2"/>
    <property type="match status" value="1"/>
</dbReference>
<dbReference type="Pfam" id="PF13927">
    <property type="entry name" value="Ig_3"/>
    <property type="match status" value="1"/>
</dbReference>
<dbReference type="InterPro" id="IPR013783">
    <property type="entry name" value="Ig-like_fold"/>
</dbReference>
<proteinExistence type="predicted"/>
<evidence type="ECO:0000256" key="4">
    <source>
        <dbReference type="ARBA" id="ARBA00022989"/>
    </source>
</evidence>
<dbReference type="SUPFAM" id="SSF48726">
    <property type="entry name" value="Immunoglobulin"/>
    <property type="match status" value="2"/>
</dbReference>
<feature type="domain" description="Ig-like" evidence="9">
    <location>
        <begin position="143"/>
        <end position="234"/>
    </location>
</feature>
<keyword evidence="5" id="KW-0472">Membrane</keyword>
<dbReference type="InterPro" id="IPR050958">
    <property type="entry name" value="Cell_Adh-Cytoskel_Orgn"/>
</dbReference>
<protein>
    <submittedName>
        <fullName evidence="11">Hemicentin-2-like</fullName>
    </submittedName>
</protein>
<evidence type="ECO:0000256" key="8">
    <source>
        <dbReference type="ARBA" id="ARBA00023319"/>
    </source>
</evidence>
<keyword evidence="6" id="KW-1015">Disulfide bond</keyword>
<dbReference type="RefSeq" id="XP_014676934.1">
    <property type="nucleotide sequence ID" value="XM_014821448.1"/>
</dbReference>
<evidence type="ECO:0000313" key="11">
    <source>
        <dbReference type="RefSeq" id="XP_014676934.1"/>
    </source>
</evidence>
<dbReference type="InterPro" id="IPR003598">
    <property type="entry name" value="Ig_sub2"/>
</dbReference>
<dbReference type="InterPro" id="IPR003599">
    <property type="entry name" value="Ig_sub"/>
</dbReference>
<dbReference type="InterPro" id="IPR036179">
    <property type="entry name" value="Ig-like_dom_sf"/>
</dbReference>
<keyword evidence="4" id="KW-1133">Transmembrane helix</keyword>
<keyword evidence="8" id="KW-0393">Immunoglobulin domain</keyword>
<dbReference type="InterPro" id="IPR009138">
    <property type="entry name" value="Neural_cell_adh"/>
</dbReference>
<evidence type="ECO:0000259" key="9">
    <source>
        <dbReference type="PROSITE" id="PS50835"/>
    </source>
</evidence>
<keyword evidence="2" id="KW-0812">Transmembrane</keyword>
<gene>
    <name evidence="11" type="primary">LOC106816816</name>
</gene>
<evidence type="ECO:0000313" key="10">
    <source>
        <dbReference type="Proteomes" id="UP000695022"/>
    </source>
</evidence>
<keyword evidence="7" id="KW-0325">Glycoprotein</keyword>
<evidence type="ECO:0000256" key="1">
    <source>
        <dbReference type="ARBA" id="ARBA00004167"/>
    </source>
</evidence>
<evidence type="ECO:0000256" key="7">
    <source>
        <dbReference type="ARBA" id="ARBA00023180"/>
    </source>
</evidence>
<organism evidence="10 11">
    <name type="scientific">Priapulus caudatus</name>
    <name type="common">Priapulid worm</name>
    <dbReference type="NCBI Taxonomy" id="37621"/>
    <lineage>
        <taxon>Eukaryota</taxon>
        <taxon>Metazoa</taxon>
        <taxon>Ecdysozoa</taxon>
        <taxon>Scalidophora</taxon>
        <taxon>Priapulida</taxon>
        <taxon>Priapulimorpha</taxon>
        <taxon>Priapulimorphida</taxon>
        <taxon>Priapulidae</taxon>
        <taxon>Priapulus</taxon>
    </lineage>
</organism>
<sequence>MPKPSESCPAVTCCTLPRVQTTHEARYMCRVKNDAGVSEKEFNLQVLVPPSISDKVKDVYQVVTNSTVSIGCPATGKPEPTITWLRNGQPLIADVDDVEFLADGRQLRVSAVQAFQTGTYSCRAQNSAGEAEKDFRLQVLVPPKISTDLTTDFEVFVNQPISIQCPVKGTPMPDVIWMFNGHALSAEGLEQKDIRITRGGQQMDLTHTLTEHAGTYTCRAENDAGLDQRDFRVQVFGTYPLIKF</sequence>
<dbReference type="SMART" id="SM00408">
    <property type="entry name" value="IGc2"/>
    <property type="match status" value="2"/>
</dbReference>